<name>A0ABU6UKJ2_9FABA</name>
<evidence type="ECO:0000313" key="3">
    <source>
        <dbReference type="Proteomes" id="UP001341840"/>
    </source>
</evidence>
<feature type="compositionally biased region" description="Basic and acidic residues" evidence="1">
    <location>
        <begin position="76"/>
        <end position="89"/>
    </location>
</feature>
<organism evidence="2 3">
    <name type="scientific">Stylosanthes scabra</name>
    <dbReference type="NCBI Taxonomy" id="79078"/>
    <lineage>
        <taxon>Eukaryota</taxon>
        <taxon>Viridiplantae</taxon>
        <taxon>Streptophyta</taxon>
        <taxon>Embryophyta</taxon>
        <taxon>Tracheophyta</taxon>
        <taxon>Spermatophyta</taxon>
        <taxon>Magnoliopsida</taxon>
        <taxon>eudicotyledons</taxon>
        <taxon>Gunneridae</taxon>
        <taxon>Pentapetalae</taxon>
        <taxon>rosids</taxon>
        <taxon>fabids</taxon>
        <taxon>Fabales</taxon>
        <taxon>Fabaceae</taxon>
        <taxon>Papilionoideae</taxon>
        <taxon>50 kb inversion clade</taxon>
        <taxon>dalbergioids sensu lato</taxon>
        <taxon>Dalbergieae</taxon>
        <taxon>Pterocarpus clade</taxon>
        <taxon>Stylosanthes</taxon>
    </lineage>
</organism>
<accession>A0ABU6UKJ2</accession>
<reference evidence="2 3" key="1">
    <citation type="journal article" date="2023" name="Plants (Basel)">
        <title>Bridging the Gap: Combining Genomics and Transcriptomics Approaches to Understand Stylosanthes scabra, an Orphan Legume from the Brazilian Caatinga.</title>
        <authorList>
            <person name="Ferreira-Neto J.R.C."/>
            <person name="da Silva M.D."/>
            <person name="Binneck E."/>
            <person name="de Melo N.F."/>
            <person name="da Silva R.H."/>
            <person name="de Melo A.L.T.M."/>
            <person name="Pandolfi V."/>
            <person name="Bustamante F.O."/>
            <person name="Brasileiro-Vidal A.C."/>
            <person name="Benko-Iseppon A.M."/>
        </authorList>
    </citation>
    <scope>NUCLEOTIDE SEQUENCE [LARGE SCALE GENOMIC DNA]</scope>
    <source>
        <tissue evidence="2">Leaves</tissue>
    </source>
</reference>
<protein>
    <submittedName>
        <fullName evidence="2">Uncharacterized protein</fullName>
    </submittedName>
</protein>
<feature type="compositionally biased region" description="Polar residues" evidence="1">
    <location>
        <begin position="37"/>
        <end position="46"/>
    </location>
</feature>
<evidence type="ECO:0000313" key="2">
    <source>
        <dbReference type="EMBL" id="MED6161820.1"/>
    </source>
</evidence>
<dbReference type="EMBL" id="JASCZI010121455">
    <property type="protein sequence ID" value="MED6161820.1"/>
    <property type="molecule type" value="Genomic_DNA"/>
</dbReference>
<sequence>IQGKNNFYKNNNATIYQHKLSKTQQSQKRVPIHRLGSNPNEITTPKTTDEKNQQTQRTKTNKHARNHQKSQTHTQLQEESKGTRRRPENDLPFLRFRLCSSSSSAPGYHGDGAAAAAASVFSYSN</sequence>
<keyword evidence="3" id="KW-1185">Reference proteome</keyword>
<gene>
    <name evidence="2" type="ORF">PIB30_064358</name>
</gene>
<feature type="compositionally biased region" description="Basic residues" evidence="1">
    <location>
        <begin position="59"/>
        <end position="70"/>
    </location>
</feature>
<feature type="non-terminal residue" evidence="2">
    <location>
        <position position="1"/>
    </location>
</feature>
<proteinExistence type="predicted"/>
<evidence type="ECO:0000256" key="1">
    <source>
        <dbReference type="SAM" id="MobiDB-lite"/>
    </source>
</evidence>
<dbReference type="Proteomes" id="UP001341840">
    <property type="component" value="Unassembled WGS sequence"/>
</dbReference>
<comment type="caution">
    <text evidence="2">The sequence shown here is derived from an EMBL/GenBank/DDBJ whole genome shotgun (WGS) entry which is preliminary data.</text>
</comment>
<feature type="region of interest" description="Disordered" evidence="1">
    <location>
        <begin position="18"/>
        <end position="91"/>
    </location>
</feature>